<dbReference type="PANTHER" id="PTHR33392">
    <property type="entry name" value="POLYISOPRENYL-TEICHOIC ACID--PEPTIDOGLYCAN TEICHOIC ACID TRANSFERASE TAGU"/>
    <property type="match status" value="1"/>
</dbReference>
<proteinExistence type="inferred from homology"/>
<gene>
    <name evidence="4" type="ORF">SAMN02745671_01816</name>
</gene>
<evidence type="ECO:0000313" key="5">
    <source>
        <dbReference type="Proteomes" id="UP000191240"/>
    </source>
</evidence>
<dbReference type="AlphaFoldDB" id="A0A1M6E9M1"/>
<protein>
    <submittedName>
        <fullName evidence="4">Transcriptional attenuator, LytR family</fullName>
    </submittedName>
</protein>
<dbReference type="RefSeq" id="WP_052211888.1">
    <property type="nucleotide sequence ID" value="NZ_FQYW01000014.1"/>
</dbReference>
<comment type="similarity">
    <text evidence="1">Belongs to the LytR/CpsA/Psr (LCP) family.</text>
</comment>
<dbReference type="PANTHER" id="PTHR33392:SF6">
    <property type="entry name" value="POLYISOPRENYL-TEICHOIC ACID--PEPTIDOGLYCAN TEICHOIC ACID TRANSFERASE TAGU"/>
    <property type="match status" value="1"/>
</dbReference>
<feature type="transmembrane region" description="Helical" evidence="2">
    <location>
        <begin position="28"/>
        <end position="50"/>
    </location>
</feature>
<dbReference type="NCBIfam" id="TIGR00350">
    <property type="entry name" value="lytR_cpsA_psr"/>
    <property type="match status" value="1"/>
</dbReference>
<dbReference type="EMBL" id="FQYW01000014">
    <property type="protein sequence ID" value="SHI82162.1"/>
    <property type="molecule type" value="Genomic_DNA"/>
</dbReference>
<dbReference type="InterPro" id="IPR050922">
    <property type="entry name" value="LytR/CpsA/Psr_CW_biosynth"/>
</dbReference>
<dbReference type="InterPro" id="IPR004474">
    <property type="entry name" value="LytR_CpsA_psr"/>
</dbReference>
<evidence type="ECO:0000256" key="1">
    <source>
        <dbReference type="ARBA" id="ARBA00006068"/>
    </source>
</evidence>
<keyword evidence="2" id="KW-0472">Membrane</keyword>
<dbReference type="Proteomes" id="UP000191240">
    <property type="component" value="Unassembled WGS sequence"/>
</dbReference>
<dbReference type="Gene3D" id="3.40.630.190">
    <property type="entry name" value="LCP protein"/>
    <property type="match status" value="1"/>
</dbReference>
<keyword evidence="2" id="KW-0812">Transmembrane</keyword>
<feature type="domain" description="Cell envelope-related transcriptional attenuator" evidence="3">
    <location>
        <begin position="107"/>
        <end position="253"/>
    </location>
</feature>
<reference evidence="4 5" key="1">
    <citation type="submission" date="2016-11" db="EMBL/GenBank/DDBJ databases">
        <authorList>
            <person name="Jaros S."/>
            <person name="Januszkiewicz K."/>
            <person name="Wedrychowicz H."/>
        </authorList>
    </citation>
    <scope>NUCLEOTIDE SEQUENCE [LARGE SCALE GENOMIC DNA]</scope>
    <source>
        <strain evidence="4 5">DSM 3074</strain>
    </source>
</reference>
<evidence type="ECO:0000313" key="4">
    <source>
        <dbReference type="EMBL" id="SHI82162.1"/>
    </source>
</evidence>
<sequence>MSKKPYSETRERIKQKQAQKRRKRNVKIVRIFMATLIVMVVLTGVGWLSMQIYHWGSQRMAVYMEIYDGYKQRKDLRAASFDPRFDGYTNILVLGLDPGKEDSGQSADAVIIMSFKHNTGEVRFITIPRYTMVNIQGRNAPEPLNNAYYYGGIPLMEQTVSKNLGITLHHYVAIDTEALAEVVDVMGGIDIYVDNDLNYDDPEGDLYIHIPKGIQHMEGDMAQKYLRFASDDLGAYGRSMRQQKFLKAFCSKLMEPDSLSKIPELVKICDKRIKSSIEAFDSGHFASLLTNMQGTKPVVTILPGELQHDGSWIYNPEKTTELIDELFPQEESGGDD</sequence>
<evidence type="ECO:0000256" key="2">
    <source>
        <dbReference type="SAM" id="Phobius"/>
    </source>
</evidence>
<dbReference type="Pfam" id="PF03816">
    <property type="entry name" value="LytR_cpsA_psr"/>
    <property type="match status" value="1"/>
</dbReference>
<name>A0A1M6E9M1_9FIRM</name>
<keyword evidence="2" id="KW-1133">Transmembrane helix</keyword>
<evidence type="ECO:0000259" key="3">
    <source>
        <dbReference type="Pfam" id="PF03816"/>
    </source>
</evidence>
<dbReference type="OrthoDB" id="9782542at2"/>
<organism evidence="4 5">
    <name type="scientific">Anaerovibrio lipolyticus DSM 3074</name>
    <dbReference type="NCBI Taxonomy" id="1120997"/>
    <lineage>
        <taxon>Bacteria</taxon>
        <taxon>Bacillati</taxon>
        <taxon>Bacillota</taxon>
        <taxon>Negativicutes</taxon>
        <taxon>Selenomonadales</taxon>
        <taxon>Selenomonadaceae</taxon>
        <taxon>Anaerovibrio</taxon>
    </lineage>
</organism>
<accession>A0A1M6E9M1</accession>